<gene>
    <name evidence="1" type="ORF">NDU88_010776</name>
</gene>
<accession>A0AAV7S098</accession>
<sequence>MSVVKTPAMSSGRLFPNANTCMFVGRSAGRGCDRLLYTSMAIKFMDAPVSTNACVGEPLTMTVHVGRGGASRAAAAVALGLRVAVRSSRTRAKERVPLLGGSGAPAAARLSLCAAGTGHARTDERVCYAPLLCVVGTGRARTEKRVHCWGWGGPVPDGGSLPTALLSRCLVAQLSCVPRDCLAR</sequence>
<dbReference type="Proteomes" id="UP001066276">
    <property type="component" value="Chromosome 5"/>
</dbReference>
<organism evidence="1 2">
    <name type="scientific">Pleurodeles waltl</name>
    <name type="common">Iberian ribbed newt</name>
    <dbReference type="NCBI Taxonomy" id="8319"/>
    <lineage>
        <taxon>Eukaryota</taxon>
        <taxon>Metazoa</taxon>
        <taxon>Chordata</taxon>
        <taxon>Craniata</taxon>
        <taxon>Vertebrata</taxon>
        <taxon>Euteleostomi</taxon>
        <taxon>Amphibia</taxon>
        <taxon>Batrachia</taxon>
        <taxon>Caudata</taxon>
        <taxon>Salamandroidea</taxon>
        <taxon>Salamandridae</taxon>
        <taxon>Pleurodelinae</taxon>
        <taxon>Pleurodeles</taxon>
    </lineage>
</organism>
<keyword evidence="2" id="KW-1185">Reference proteome</keyword>
<dbReference type="EMBL" id="JANPWB010000009">
    <property type="protein sequence ID" value="KAJ1158082.1"/>
    <property type="molecule type" value="Genomic_DNA"/>
</dbReference>
<name>A0AAV7S098_PLEWA</name>
<evidence type="ECO:0000313" key="1">
    <source>
        <dbReference type="EMBL" id="KAJ1158082.1"/>
    </source>
</evidence>
<proteinExistence type="predicted"/>
<protein>
    <submittedName>
        <fullName evidence="1">Uncharacterized protein</fullName>
    </submittedName>
</protein>
<dbReference type="AlphaFoldDB" id="A0AAV7S098"/>
<comment type="caution">
    <text evidence="1">The sequence shown here is derived from an EMBL/GenBank/DDBJ whole genome shotgun (WGS) entry which is preliminary data.</text>
</comment>
<reference evidence="1" key="1">
    <citation type="journal article" date="2022" name="bioRxiv">
        <title>Sequencing and chromosome-scale assembly of the giantPleurodeles waltlgenome.</title>
        <authorList>
            <person name="Brown T."/>
            <person name="Elewa A."/>
            <person name="Iarovenko S."/>
            <person name="Subramanian E."/>
            <person name="Araus A.J."/>
            <person name="Petzold A."/>
            <person name="Susuki M."/>
            <person name="Suzuki K.-i.T."/>
            <person name="Hayashi T."/>
            <person name="Toyoda A."/>
            <person name="Oliveira C."/>
            <person name="Osipova E."/>
            <person name="Leigh N.D."/>
            <person name="Simon A."/>
            <person name="Yun M.H."/>
        </authorList>
    </citation>
    <scope>NUCLEOTIDE SEQUENCE</scope>
    <source>
        <strain evidence="1">20211129_DDA</strain>
        <tissue evidence="1">Liver</tissue>
    </source>
</reference>
<evidence type="ECO:0000313" key="2">
    <source>
        <dbReference type="Proteomes" id="UP001066276"/>
    </source>
</evidence>